<dbReference type="AlphaFoldDB" id="A0A228J4M1"/>
<comment type="caution">
    <text evidence="1">The sequence shown here is derived from an EMBL/GenBank/DDBJ whole genome shotgun (WGS) entry which is preliminary data.</text>
</comment>
<sequence length="128" mass="14631">MSKWVAEDMLLEISKICKCFSENNFEKLILDQNLDVKASEGIKRAILEYLCGDVLDERALKRVGIPDREYIVERANLYEINPDAPSDFSKRIQLDLIIDGVESDLTLVVYAYKRVEGSGIRVYGVRTL</sequence>
<dbReference type="Proteomes" id="UP000214600">
    <property type="component" value="Unassembled WGS sequence"/>
</dbReference>
<reference evidence="1 2" key="2">
    <citation type="submission" date="2017-08" db="EMBL/GenBank/DDBJ databases">
        <title>WGS of novel Burkholderia cepaca complex species.</title>
        <authorList>
            <person name="Lipuma J."/>
            <person name="Spilker T."/>
        </authorList>
    </citation>
    <scope>NUCLEOTIDE SEQUENCE [LARGE SCALE GENOMIC DNA]</scope>
    <source>
        <strain evidence="1 2">AU17325</strain>
    </source>
</reference>
<protein>
    <submittedName>
        <fullName evidence="1">Uncharacterized protein</fullName>
    </submittedName>
</protein>
<reference evidence="2" key="1">
    <citation type="submission" date="2017-06" db="EMBL/GenBank/DDBJ databases">
        <authorList>
            <person name="LiPuma J."/>
            <person name="Spilker T."/>
        </authorList>
    </citation>
    <scope>NUCLEOTIDE SEQUENCE [LARGE SCALE GENOMIC DNA]</scope>
    <source>
        <strain evidence="2">AU17325</strain>
    </source>
</reference>
<organism evidence="1 2">
    <name type="scientific">Burkholderia aenigmatica</name>
    <dbReference type="NCBI Taxonomy" id="2015348"/>
    <lineage>
        <taxon>Bacteria</taxon>
        <taxon>Pseudomonadati</taxon>
        <taxon>Pseudomonadota</taxon>
        <taxon>Betaproteobacteria</taxon>
        <taxon>Burkholderiales</taxon>
        <taxon>Burkholderiaceae</taxon>
        <taxon>Burkholderia</taxon>
        <taxon>Burkholderia cepacia complex</taxon>
    </lineage>
</organism>
<dbReference type="EMBL" id="NKFA01000002">
    <property type="protein sequence ID" value="OXI49528.1"/>
    <property type="molecule type" value="Genomic_DNA"/>
</dbReference>
<evidence type="ECO:0000313" key="1">
    <source>
        <dbReference type="EMBL" id="OXI49528.1"/>
    </source>
</evidence>
<evidence type="ECO:0000313" key="2">
    <source>
        <dbReference type="Proteomes" id="UP000214600"/>
    </source>
</evidence>
<gene>
    <name evidence="1" type="ORF">CFB84_01960</name>
</gene>
<dbReference type="RefSeq" id="WP_089449791.1">
    <property type="nucleotide sequence ID" value="NZ_NKFA01000002.1"/>
</dbReference>
<dbReference type="OrthoDB" id="9019376at2"/>
<proteinExistence type="predicted"/>
<accession>A0A228J4M1</accession>
<name>A0A228J4M1_9BURK</name>